<accession>A0ABX2T7F6</accession>
<dbReference type="PROSITE" id="PS51186">
    <property type="entry name" value="GNAT"/>
    <property type="match status" value="1"/>
</dbReference>
<dbReference type="EMBL" id="JABFDB010000006">
    <property type="protein sequence ID" value="NYZ20250.1"/>
    <property type="molecule type" value="Genomic_DNA"/>
</dbReference>
<keyword evidence="4" id="KW-1185">Reference proteome</keyword>
<evidence type="ECO:0000313" key="4">
    <source>
        <dbReference type="Proteomes" id="UP000584642"/>
    </source>
</evidence>
<evidence type="ECO:0000259" key="2">
    <source>
        <dbReference type="PROSITE" id="PS51186"/>
    </source>
</evidence>
<protein>
    <submittedName>
        <fullName evidence="3">GNAT family N-acetyltransferase</fullName>
    </submittedName>
</protein>
<dbReference type="Proteomes" id="UP000584642">
    <property type="component" value="Unassembled WGS sequence"/>
</dbReference>
<reference evidence="3 4" key="1">
    <citation type="submission" date="2020-05" db="EMBL/GenBank/DDBJ databases">
        <title>Azospirillum oleiclasticum sp. nov, a nitrogen-fixing and heavy crude oil-emulsifying bacterium isolated from the crude oil of Yumen Oilfield.</title>
        <authorList>
            <person name="Wu D."/>
            <person name="Cai M."/>
            <person name="Zhang X."/>
        </authorList>
    </citation>
    <scope>NUCLEOTIDE SEQUENCE [LARGE SCALE GENOMIC DNA]</scope>
    <source>
        <strain evidence="3 4">ROY-1-1-2</strain>
    </source>
</reference>
<evidence type="ECO:0000256" key="1">
    <source>
        <dbReference type="ARBA" id="ARBA00022679"/>
    </source>
</evidence>
<dbReference type="Gene3D" id="3.40.630.30">
    <property type="match status" value="1"/>
</dbReference>
<feature type="domain" description="N-acetyltransferase" evidence="2">
    <location>
        <begin position="9"/>
        <end position="175"/>
    </location>
</feature>
<dbReference type="PANTHER" id="PTHR13947:SF37">
    <property type="entry name" value="LD18367P"/>
    <property type="match status" value="1"/>
</dbReference>
<gene>
    <name evidence="3" type="ORF">HND93_11045</name>
</gene>
<dbReference type="PANTHER" id="PTHR13947">
    <property type="entry name" value="GNAT FAMILY N-ACETYLTRANSFERASE"/>
    <property type="match status" value="1"/>
</dbReference>
<dbReference type="Pfam" id="PF00583">
    <property type="entry name" value="Acetyltransf_1"/>
    <property type="match status" value="1"/>
</dbReference>
<evidence type="ECO:0000313" key="3">
    <source>
        <dbReference type="EMBL" id="NYZ20250.1"/>
    </source>
</evidence>
<dbReference type="InterPro" id="IPR050769">
    <property type="entry name" value="NAT_camello-type"/>
</dbReference>
<proteinExistence type="predicted"/>
<dbReference type="InterPro" id="IPR000182">
    <property type="entry name" value="GNAT_dom"/>
</dbReference>
<dbReference type="InterPro" id="IPR016181">
    <property type="entry name" value="Acyl_CoA_acyltransferase"/>
</dbReference>
<dbReference type="RefSeq" id="WP_180282014.1">
    <property type="nucleotide sequence ID" value="NZ_JABFDB010000006.1"/>
</dbReference>
<dbReference type="CDD" id="cd04301">
    <property type="entry name" value="NAT_SF"/>
    <property type="match status" value="1"/>
</dbReference>
<organism evidence="3 4">
    <name type="scientific">Azospirillum oleiclasticum</name>
    <dbReference type="NCBI Taxonomy" id="2735135"/>
    <lineage>
        <taxon>Bacteria</taxon>
        <taxon>Pseudomonadati</taxon>
        <taxon>Pseudomonadota</taxon>
        <taxon>Alphaproteobacteria</taxon>
        <taxon>Rhodospirillales</taxon>
        <taxon>Azospirillaceae</taxon>
        <taxon>Azospirillum</taxon>
    </lineage>
</organism>
<name>A0ABX2T7F6_9PROT</name>
<keyword evidence="1" id="KW-0808">Transferase</keyword>
<dbReference type="SUPFAM" id="SSF55729">
    <property type="entry name" value="Acyl-CoA N-acyltransferases (Nat)"/>
    <property type="match status" value="1"/>
</dbReference>
<comment type="caution">
    <text evidence="3">The sequence shown here is derived from an EMBL/GenBank/DDBJ whole genome shotgun (WGS) entry which is preliminary data.</text>
</comment>
<sequence>MAGTSVGVERVDKLKTGDLHDLCDAADDAIRSGGGFGWLEPPAREVMERYWKGVLVVPERILFVGRLDGVICGSAQLVKPPRNNEAQAHAATLTTGFVAPWARGHGLARKLTLAVEAAAREEGFAVLNLDVRATQEAAITLYEHLGFRRWGTHPRYARVDGRTVAGHFYFKDLIPTEPDETPP</sequence>